<feature type="domain" description="GGDEF" evidence="5">
    <location>
        <begin position="313"/>
        <end position="439"/>
    </location>
</feature>
<evidence type="ECO:0000313" key="6">
    <source>
        <dbReference type="EMBL" id="SEF08639.1"/>
    </source>
</evidence>
<dbReference type="InterPro" id="IPR000014">
    <property type="entry name" value="PAS"/>
</dbReference>
<dbReference type="InterPro" id="IPR043128">
    <property type="entry name" value="Rev_trsase/Diguanyl_cyclase"/>
</dbReference>
<dbReference type="InterPro" id="IPR000700">
    <property type="entry name" value="PAS-assoc_C"/>
</dbReference>
<evidence type="ECO:0000313" key="7">
    <source>
        <dbReference type="Proteomes" id="UP000183613"/>
    </source>
</evidence>
<protein>
    <submittedName>
        <fullName evidence="6">PAS domain S-box-containing protein/diguanylate cyclase (GGDEF) domain-containing protein</fullName>
    </submittedName>
</protein>
<dbReference type="CDD" id="cd01949">
    <property type="entry name" value="GGDEF"/>
    <property type="match status" value="1"/>
</dbReference>
<dbReference type="GO" id="GO:0005886">
    <property type="term" value="C:plasma membrane"/>
    <property type="evidence" value="ECO:0007669"/>
    <property type="project" value="UniProtKB-SubCell"/>
</dbReference>
<dbReference type="FunFam" id="3.30.70.270:FF:000001">
    <property type="entry name" value="Diguanylate cyclase domain protein"/>
    <property type="match status" value="1"/>
</dbReference>
<dbReference type="PROSITE" id="PS50113">
    <property type="entry name" value="PAC"/>
    <property type="match status" value="1"/>
</dbReference>
<dbReference type="Proteomes" id="UP000183613">
    <property type="component" value="Unassembled WGS sequence"/>
</dbReference>
<gene>
    <name evidence="6" type="ORF">SAMN04489800_4499</name>
</gene>
<feature type="domain" description="PAC" evidence="4">
    <location>
        <begin position="90"/>
        <end position="138"/>
    </location>
</feature>
<dbReference type="AlphaFoldDB" id="A0A1H5P442"/>
<evidence type="ECO:0000256" key="1">
    <source>
        <dbReference type="ARBA" id="ARBA00001946"/>
    </source>
</evidence>
<dbReference type="Pfam" id="PF00990">
    <property type="entry name" value="GGDEF"/>
    <property type="match status" value="1"/>
</dbReference>
<dbReference type="PROSITE" id="PS50112">
    <property type="entry name" value="PAS"/>
    <property type="match status" value="1"/>
</dbReference>
<dbReference type="CDD" id="cd00130">
    <property type="entry name" value="PAS"/>
    <property type="match status" value="1"/>
</dbReference>
<comment type="cofactor">
    <cofactor evidence="1">
        <name>Mg(2+)</name>
        <dbReference type="ChEBI" id="CHEBI:18420"/>
    </cofactor>
</comment>
<dbReference type="SUPFAM" id="SSF55781">
    <property type="entry name" value="GAF domain-like"/>
    <property type="match status" value="1"/>
</dbReference>
<dbReference type="SMART" id="SM00267">
    <property type="entry name" value="GGDEF"/>
    <property type="match status" value="1"/>
</dbReference>
<dbReference type="PANTHER" id="PTHR46663">
    <property type="entry name" value="DIGUANYLATE CYCLASE DGCT-RELATED"/>
    <property type="match status" value="1"/>
</dbReference>
<evidence type="ECO:0000259" key="5">
    <source>
        <dbReference type="PROSITE" id="PS50887"/>
    </source>
</evidence>
<dbReference type="Gene3D" id="3.30.70.270">
    <property type="match status" value="1"/>
</dbReference>
<dbReference type="InterPro" id="IPR035965">
    <property type="entry name" value="PAS-like_dom_sf"/>
</dbReference>
<dbReference type="InterPro" id="IPR029787">
    <property type="entry name" value="Nucleotide_cyclase"/>
</dbReference>
<dbReference type="SUPFAM" id="SSF55073">
    <property type="entry name" value="Nucleotide cyclase"/>
    <property type="match status" value="1"/>
</dbReference>
<proteinExistence type="predicted"/>
<dbReference type="Pfam" id="PF08447">
    <property type="entry name" value="PAS_3"/>
    <property type="match status" value="1"/>
</dbReference>
<reference evidence="6" key="1">
    <citation type="submission" date="2016-10" db="EMBL/GenBank/DDBJ databases">
        <authorList>
            <person name="Varghese N."/>
            <person name="Submissions S."/>
        </authorList>
    </citation>
    <scope>NUCLEOTIDE SEQUENCE [LARGE SCALE GENOMIC DNA]</scope>
    <source>
        <strain evidence="6">LMG 25555</strain>
    </source>
</reference>
<dbReference type="InterPro" id="IPR000160">
    <property type="entry name" value="GGDEF_dom"/>
</dbReference>
<feature type="domain" description="PAS" evidence="3">
    <location>
        <begin position="25"/>
        <end position="87"/>
    </location>
</feature>
<dbReference type="InterPro" id="IPR013655">
    <property type="entry name" value="PAS_fold_3"/>
</dbReference>
<sequence>MLVFNPEASSCPMDIKSYLAQAAFIDLLLDAVCVVDSTGTFVYVSAACERIWGYKPHELIGTPMINLVFPGDRERTLLAANEIMAGAHKLNFENRYVRKDGQIAHMLWSARWSPTHQLRIAVARDITERKQAESRQSALFAISEAAQAAEDLLALFKHVHQLIGQWLPALNFSVALCDQAQGSLSFPYHVDDHPLPQFCEVSHLSDQVIRSGQSMLHGAENTPSWLGVPLATQNGIIGALVVKSAQGEERYTEQHKDLLQYVSTQVAAAIERKQLHERLQHLAQYDALTLLPNRELLYDRLNRALVHAKREHECMAVLYVDLDHFKRVNDSFGHAVGDGLLQQIARRLKECVRESDTVARMSGDEFVLILEKLVLPEHAVVVAEKLRFNLSRPVVIDGHTLNVFPSIGIAVYPEHGEQAQQLLNYADTAMYRVKRSARG</sequence>
<comment type="caution">
    <text evidence="6">The sequence shown here is derived from an EMBL/GenBank/DDBJ whole genome shotgun (WGS) entry which is preliminary data.</text>
</comment>
<evidence type="ECO:0000256" key="2">
    <source>
        <dbReference type="ARBA" id="ARBA00004533"/>
    </source>
</evidence>
<dbReference type="InterPro" id="IPR003018">
    <property type="entry name" value="GAF"/>
</dbReference>
<evidence type="ECO:0000259" key="4">
    <source>
        <dbReference type="PROSITE" id="PS50113"/>
    </source>
</evidence>
<accession>A0A1H5P442</accession>
<dbReference type="NCBIfam" id="TIGR00229">
    <property type="entry name" value="sensory_box"/>
    <property type="match status" value="1"/>
</dbReference>
<dbReference type="PANTHER" id="PTHR46663:SF3">
    <property type="entry name" value="SLL0267 PROTEIN"/>
    <property type="match status" value="1"/>
</dbReference>
<evidence type="ECO:0000259" key="3">
    <source>
        <dbReference type="PROSITE" id="PS50112"/>
    </source>
</evidence>
<dbReference type="EMBL" id="FNUD01000002">
    <property type="protein sequence ID" value="SEF08639.1"/>
    <property type="molecule type" value="Genomic_DNA"/>
</dbReference>
<dbReference type="InterPro" id="IPR052163">
    <property type="entry name" value="DGC-Regulatory_Protein"/>
</dbReference>
<dbReference type="Gene3D" id="3.30.450.40">
    <property type="match status" value="1"/>
</dbReference>
<organism evidence="6 7">
    <name type="scientific">Pseudomonas deceptionensis</name>
    <dbReference type="NCBI Taxonomy" id="882211"/>
    <lineage>
        <taxon>Bacteria</taxon>
        <taxon>Pseudomonadati</taxon>
        <taxon>Pseudomonadota</taxon>
        <taxon>Gammaproteobacteria</taxon>
        <taxon>Pseudomonadales</taxon>
        <taxon>Pseudomonadaceae</taxon>
        <taxon>Pseudomonas</taxon>
    </lineage>
</organism>
<comment type="subcellular location">
    <subcellularLocation>
        <location evidence="2">Cell inner membrane</location>
    </subcellularLocation>
</comment>
<dbReference type="GO" id="GO:0003824">
    <property type="term" value="F:catalytic activity"/>
    <property type="evidence" value="ECO:0007669"/>
    <property type="project" value="UniProtKB-ARBA"/>
</dbReference>
<name>A0A1H5P442_PSEDM</name>
<dbReference type="InterPro" id="IPR029016">
    <property type="entry name" value="GAF-like_dom_sf"/>
</dbReference>
<dbReference type="PROSITE" id="PS50887">
    <property type="entry name" value="GGDEF"/>
    <property type="match status" value="1"/>
</dbReference>
<dbReference type="SUPFAM" id="SSF55785">
    <property type="entry name" value="PYP-like sensor domain (PAS domain)"/>
    <property type="match status" value="1"/>
</dbReference>
<dbReference type="Pfam" id="PF13185">
    <property type="entry name" value="GAF_2"/>
    <property type="match status" value="1"/>
</dbReference>
<keyword evidence="7" id="KW-1185">Reference proteome</keyword>
<dbReference type="SMART" id="SM00091">
    <property type="entry name" value="PAS"/>
    <property type="match status" value="1"/>
</dbReference>
<dbReference type="Gene3D" id="3.30.450.20">
    <property type="entry name" value="PAS domain"/>
    <property type="match status" value="1"/>
</dbReference>
<dbReference type="NCBIfam" id="TIGR00254">
    <property type="entry name" value="GGDEF"/>
    <property type="match status" value="1"/>
</dbReference>